<dbReference type="Gene3D" id="2.60.120.560">
    <property type="entry name" value="Exo-inulinase, domain 1"/>
    <property type="match status" value="1"/>
</dbReference>
<dbReference type="AlphaFoldDB" id="A0A5C8JKD3"/>
<keyword evidence="3" id="KW-1185">Reference proteome</keyword>
<evidence type="ECO:0000313" key="2">
    <source>
        <dbReference type="EMBL" id="TXK37902.1"/>
    </source>
</evidence>
<dbReference type="GO" id="GO:0016787">
    <property type="term" value="F:hydrolase activity"/>
    <property type="evidence" value="ECO:0007669"/>
    <property type="project" value="InterPro"/>
</dbReference>
<proteinExistence type="predicted"/>
<organism evidence="2 3">
    <name type="scientific">Pontibacter qinzhouensis</name>
    <dbReference type="NCBI Taxonomy" id="2603253"/>
    <lineage>
        <taxon>Bacteria</taxon>
        <taxon>Pseudomonadati</taxon>
        <taxon>Bacteroidota</taxon>
        <taxon>Cytophagia</taxon>
        <taxon>Cytophagales</taxon>
        <taxon>Hymenobacteraceae</taxon>
        <taxon>Pontibacter</taxon>
    </lineage>
</organism>
<dbReference type="Proteomes" id="UP000321926">
    <property type="component" value="Unassembled WGS sequence"/>
</dbReference>
<dbReference type="EMBL" id="VRTY01000055">
    <property type="protein sequence ID" value="TXK37902.1"/>
    <property type="molecule type" value="Genomic_DNA"/>
</dbReference>
<accession>A0A5C8JKD3</accession>
<feature type="non-terminal residue" evidence="2">
    <location>
        <position position="230"/>
    </location>
</feature>
<gene>
    <name evidence="2" type="ORF">FVR03_14515</name>
</gene>
<comment type="caution">
    <text evidence="2">The sequence shown here is derived from an EMBL/GenBank/DDBJ whole genome shotgun (WGS) entry which is preliminary data.</text>
</comment>
<reference evidence="2 3" key="1">
    <citation type="submission" date="2019-08" db="EMBL/GenBank/DDBJ databases">
        <authorList>
            <person name="Shi S."/>
        </authorList>
    </citation>
    <scope>NUCLEOTIDE SEQUENCE [LARGE SCALE GENOMIC DNA]</scope>
    <source>
        <strain evidence="2 3">GY10130</strain>
    </source>
</reference>
<evidence type="ECO:0000259" key="1">
    <source>
        <dbReference type="Pfam" id="PF06439"/>
    </source>
</evidence>
<sequence length="230" mass="24969">MVAIATVAIFALVQPLQGQPATVPLTDLAFFRNPGKSWQIAGDVTADLQQQNALRVSQGQGVLVNAPARKKPGQDLLTVAEYGDQDVELDFMMARGSNSGIYLQGLYEVQLADSWGETKITAASVGGIYERWDEKRPSGRQGYEGYVARQNAGRAPGLWQHLKISFQAPRFDASGKKVENAKMLWVELNGTVIHENVELSGPTRGAISSDEKATGPLRFQGDHGAVAFRN</sequence>
<dbReference type="OrthoDB" id="938897at2"/>
<dbReference type="Pfam" id="PF06439">
    <property type="entry name" value="3keto-disac_hyd"/>
    <property type="match status" value="1"/>
</dbReference>
<feature type="domain" description="3-keto-alpha-glucoside-1,2-lyase/3-keto-2-hydroxy-glucal hydratase" evidence="1">
    <location>
        <begin position="38"/>
        <end position="230"/>
    </location>
</feature>
<dbReference type="InterPro" id="IPR010496">
    <property type="entry name" value="AL/BT2_dom"/>
</dbReference>
<protein>
    <submittedName>
        <fullName evidence="2">DUF1080 domain-containing protein</fullName>
    </submittedName>
</protein>
<evidence type="ECO:0000313" key="3">
    <source>
        <dbReference type="Proteomes" id="UP000321926"/>
    </source>
</evidence>
<name>A0A5C8JKD3_9BACT</name>